<reference evidence="1" key="1">
    <citation type="submission" date="2014-09" db="EMBL/GenBank/DDBJ databases">
        <authorList>
            <person name="Magalhaes I.L.F."/>
            <person name="Oliveira U."/>
            <person name="Santos F.R."/>
            <person name="Vidigal T.H.D.A."/>
            <person name="Brescovit A.D."/>
            <person name="Santos A.J."/>
        </authorList>
    </citation>
    <scope>NUCLEOTIDE SEQUENCE</scope>
    <source>
        <tissue evidence="1">Shoot tissue taken approximately 20 cm above the soil surface</tissue>
    </source>
</reference>
<evidence type="ECO:0000313" key="1">
    <source>
        <dbReference type="EMBL" id="JAD61217.1"/>
    </source>
</evidence>
<dbReference type="EMBL" id="GBRH01236678">
    <property type="protein sequence ID" value="JAD61217.1"/>
    <property type="molecule type" value="Transcribed_RNA"/>
</dbReference>
<protein>
    <submittedName>
        <fullName evidence="1">Uncharacterized protein</fullName>
    </submittedName>
</protein>
<proteinExistence type="predicted"/>
<sequence>MATSRIIHFMSRVLV</sequence>
<accession>A0A0A9BPM2</accession>
<organism evidence="1">
    <name type="scientific">Arundo donax</name>
    <name type="common">Giant reed</name>
    <name type="synonym">Donax arundinaceus</name>
    <dbReference type="NCBI Taxonomy" id="35708"/>
    <lineage>
        <taxon>Eukaryota</taxon>
        <taxon>Viridiplantae</taxon>
        <taxon>Streptophyta</taxon>
        <taxon>Embryophyta</taxon>
        <taxon>Tracheophyta</taxon>
        <taxon>Spermatophyta</taxon>
        <taxon>Magnoliopsida</taxon>
        <taxon>Liliopsida</taxon>
        <taxon>Poales</taxon>
        <taxon>Poaceae</taxon>
        <taxon>PACMAD clade</taxon>
        <taxon>Arundinoideae</taxon>
        <taxon>Arundineae</taxon>
        <taxon>Arundo</taxon>
    </lineage>
</organism>
<reference evidence="1" key="2">
    <citation type="journal article" date="2015" name="Data Brief">
        <title>Shoot transcriptome of the giant reed, Arundo donax.</title>
        <authorList>
            <person name="Barrero R.A."/>
            <person name="Guerrero F.D."/>
            <person name="Moolhuijzen P."/>
            <person name="Goolsby J.A."/>
            <person name="Tidwell J."/>
            <person name="Bellgard S.E."/>
            <person name="Bellgard M.I."/>
        </authorList>
    </citation>
    <scope>NUCLEOTIDE SEQUENCE</scope>
    <source>
        <tissue evidence="1">Shoot tissue taken approximately 20 cm above the soil surface</tissue>
    </source>
</reference>
<name>A0A0A9BPM2_ARUDO</name>